<accession>A0A7C9FZM6</accession>
<sequence length="390" mass="44211">MGMKILNVDDEFDMEMLITQRFRKQIREKQFEFIFAHNGLEALEKLDENRDIALILSDINMPEMDGLTFLSMLNERGDPALKAVMVSAYGDMDNIRVAMNRGAYDFITKPINFEDLEITINKTIEHITMLKLFQKERDQLIAIKNDLSIAKEIQQSMLPKESPPFPDRLDIDLHAFLEPAKVVGGDLFDYFLLDENRLFFIIGDVSDKGIPAALFMAITKAIFKSHFLSPTCGSITDEVRQVNAFLCADNSSFMFVTAFLGIIDLKTGVVEYVDAGHEPPLIRRKDGTVETLKKHGGLALAIEGTFPYTTQVMQLSHGDTFFLYTDGATDANNSQKERYGLARLREHLEALTGEETPKQINDKLLVDLKEFIGTEDQFDDITVLTIHYKS</sequence>
<dbReference type="Gene3D" id="3.60.40.10">
    <property type="entry name" value="PPM-type phosphatase domain"/>
    <property type="match status" value="1"/>
</dbReference>
<keyword evidence="2" id="KW-0597">Phosphoprotein</keyword>
<protein>
    <submittedName>
        <fullName evidence="4">SpoIIE family protein phosphatase</fullName>
    </submittedName>
</protein>
<dbReference type="InterPro" id="IPR001789">
    <property type="entry name" value="Sig_transdc_resp-reg_receiver"/>
</dbReference>
<dbReference type="GO" id="GO:0000160">
    <property type="term" value="P:phosphorelay signal transduction system"/>
    <property type="evidence" value="ECO:0007669"/>
    <property type="project" value="InterPro"/>
</dbReference>
<evidence type="ECO:0000259" key="3">
    <source>
        <dbReference type="PROSITE" id="PS50110"/>
    </source>
</evidence>
<dbReference type="AlphaFoldDB" id="A0A7C9FZM6"/>
<evidence type="ECO:0000313" key="5">
    <source>
        <dbReference type="Proteomes" id="UP000479293"/>
    </source>
</evidence>
<dbReference type="InterPro" id="IPR001932">
    <property type="entry name" value="PPM-type_phosphatase-like_dom"/>
</dbReference>
<comment type="caution">
    <text evidence="4">The sequence shown here is derived from an EMBL/GenBank/DDBJ whole genome shotgun (WGS) entry which is preliminary data.</text>
</comment>
<dbReference type="Proteomes" id="UP000479293">
    <property type="component" value="Unassembled WGS sequence"/>
</dbReference>
<evidence type="ECO:0000256" key="2">
    <source>
        <dbReference type="PROSITE-ProRule" id="PRU00169"/>
    </source>
</evidence>
<dbReference type="GO" id="GO:0016791">
    <property type="term" value="F:phosphatase activity"/>
    <property type="evidence" value="ECO:0007669"/>
    <property type="project" value="TreeGrafter"/>
</dbReference>
<dbReference type="SMART" id="SM00331">
    <property type="entry name" value="PP2C_SIG"/>
    <property type="match status" value="1"/>
</dbReference>
<reference evidence="4 5" key="1">
    <citation type="submission" date="2019-10" db="EMBL/GenBank/DDBJ databases">
        <title>Draft Genome Sequence of Cytophagaceae sp. SJW1-29.</title>
        <authorList>
            <person name="Choi A."/>
        </authorList>
    </citation>
    <scope>NUCLEOTIDE SEQUENCE [LARGE SCALE GENOMIC DNA]</scope>
    <source>
        <strain evidence="4 5">SJW1-29</strain>
    </source>
</reference>
<dbReference type="SUPFAM" id="SSF52172">
    <property type="entry name" value="CheY-like"/>
    <property type="match status" value="1"/>
</dbReference>
<evidence type="ECO:0000256" key="1">
    <source>
        <dbReference type="ARBA" id="ARBA00022801"/>
    </source>
</evidence>
<dbReference type="SMART" id="SM00448">
    <property type="entry name" value="REC"/>
    <property type="match status" value="1"/>
</dbReference>
<dbReference type="PROSITE" id="PS50110">
    <property type="entry name" value="RESPONSE_REGULATORY"/>
    <property type="match status" value="1"/>
</dbReference>
<dbReference type="InterPro" id="IPR036457">
    <property type="entry name" value="PPM-type-like_dom_sf"/>
</dbReference>
<keyword evidence="1" id="KW-0378">Hydrolase</keyword>
<dbReference type="Pfam" id="PF07228">
    <property type="entry name" value="SpoIIE"/>
    <property type="match status" value="1"/>
</dbReference>
<gene>
    <name evidence="4" type="ORF">GBK04_18725</name>
</gene>
<organism evidence="4 5">
    <name type="scientific">Salmonirosea aquatica</name>
    <dbReference type="NCBI Taxonomy" id="2654236"/>
    <lineage>
        <taxon>Bacteria</taxon>
        <taxon>Pseudomonadati</taxon>
        <taxon>Bacteroidota</taxon>
        <taxon>Cytophagia</taxon>
        <taxon>Cytophagales</taxon>
        <taxon>Spirosomataceae</taxon>
        <taxon>Salmonirosea</taxon>
    </lineage>
</organism>
<proteinExistence type="predicted"/>
<dbReference type="InterPro" id="IPR052016">
    <property type="entry name" value="Bact_Sigma-Reg"/>
</dbReference>
<keyword evidence="5" id="KW-1185">Reference proteome</keyword>
<dbReference type="Pfam" id="PF00072">
    <property type="entry name" value="Response_reg"/>
    <property type="match status" value="1"/>
</dbReference>
<feature type="modified residue" description="4-aspartylphosphate" evidence="2">
    <location>
        <position position="58"/>
    </location>
</feature>
<dbReference type="PANTHER" id="PTHR43156">
    <property type="entry name" value="STAGE II SPORULATION PROTEIN E-RELATED"/>
    <property type="match status" value="1"/>
</dbReference>
<dbReference type="InterPro" id="IPR011006">
    <property type="entry name" value="CheY-like_superfamily"/>
</dbReference>
<name>A0A7C9FZM6_9BACT</name>
<dbReference type="EMBL" id="WHLY01000002">
    <property type="protein sequence ID" value="MPR35328.1"/>
    <property type="molecule type" value="Genomic_DNA"/>
</dbReference>
<dbReference type="Gene3D" id="3.40.50.2300">
    <property type="match status" value="1"/>
</dbReference>
<evidence type="ECO:0000313" key="4">
    <source>
        <dbReference type="EMBL" id="MPR35328.1"/>
    </source>
</evidence>
<feature type="domain" description="Response regulatory" evidence="3">
    <location>
        <begin position="4"/>
        <end position="124"/>
    </location>
</feature>
<dbReference type="SUPFAM" id="SSF81606">
    <property type="entry name" value="PP2C-like"/>
    <property type="match status" value="1"/>
</dbReference>
<dbReference type="PANTHER" id="PTHR43156:SF2">
    <property type="entry name" value="STAGE II SPORULATION PROTEIN E"/>
    <property type="match status" value="1"/>
</dbReference>